<organism evidence="1">
    <name type="scientific">Arundo donax</name>
    <name type="common">Giant reed</name>
    <name type="synonym">Donax arundinaceus</name>
    <dbReference type="NCBI Taxonomy" id="35708"/>
    <lineage>
        <taxon>Eukaryota</taxon>
        <taxon>Viridiplantae</taxon>
        <taxon>Streptophyta</taxon>
        <taxon>Embryophyta</taxon>
        <taxon>Tracheophyta</taxon>
        <taxon>Spermatophyta</taxon>
        <taxon>Magnoliopsida</taxon>
        <taxon>Liliopsida</taxon>
        <taxon>Poales</taxon>
        <taxon>Poaceae</taxon>
        <taxon>PACMAD clade</taxon>
        <taxon>Arundinoideae</taxon>
        <taxon>Arundineae</taxon>
        <taxon>Arundo</taxon>
    </lineage>
</organism>
<protein>
    <submittedName>
        <fullName evidence="1">Uncharacterized protein</fullName>
    </submittedName>
</protein>
<evidence type="ECO:0000313" key="1">
    <source>
        <dbReference type="EMBL" id="JAD72130.1"/>
    </source>
</evidence>
<dbReference type="EMBL" id="GBRH01225765">
    <property type="protein sequence ID" value="JAD72130.1"/>
    <property type="molecule type" value="Transcribed_RNA"/>
</dbReference>
<dbReference type="AlphaFoldDB" id="A0A0A9CFK0"/>
<sequence length="49" mass="5601">MEQARIGDHSLDFSDLDLPVLDLNTLDAPFIEEEVWQTSREMPVDKNAV</sequence>
<reference evidence="1" key="2">
    <citation type="journal article" date="2015" name="Data Brief">
        <title>Shoot transcriptome of the giant reed, Arundo donax.</title>
        <authorList>
            <person name="Barrero R.A."/>
            <person name="Guerrero F.D."/>
            <person name="Moolhuijzen P."/>
            <person name="Goolsby J.A."/>
            <person name="Tidwell J."/>
            <person name="Bellgard S.E."/>
            <person name="Bellgard M.I."/>
        </authorList>
    </citation>
    <scope>NUCLEOTIDE SEQUENCE</scope>
    <source>
        <tissue evidence="1">Shoot tissue taken approximately 20 cm above the soil surface</tissue>
    </source>
</reference>
<proteinExistence type="predicted"/>
<reference evidence="1" key="1">
    <citation type="submission" date="2014-09" db="EMBL/GenBank/DDBJ databases">
        <authorList>
            <person name="Magalhaes I.L.F."/>
            <person name="Oliveira U."/>
            <person name="Santos F.R."/>
            <person name="Vidigal T.H.D.A."/>
            <person name="Brescovit A.D."/>
            <person name="Santos A.J."/>
        </authorList>
    </citation>
    <scope>NUCLEOTIDE SEQUENCE</scope>
    <source>
        <tissue evidence="1">Shoot tissue taken approximately 20 cm above the soil surface</tissue>
    </source>
</reference>
<accession>A0A0A9CFK0</accession>
<name>A0A0A9CFK0_ARUDO</name>